<keyword evidence="6" id="KW-0238">DNA-binding</keyword>
<feature type="region of interest" description="Disordered" evidence="9">
    <location>
        <begin position="90"/>
        <end position="142"/>
    </location>
</feature>
<dbReference type="GO" id="GO:0006357">
    <property type="term" value="P:regulation of transcription by RNA polymerase II"/>
    <property type="evidence" value="ECO:0007669"/>
    <property type="project" value="TreeGrafter"/>
</dbReference>
<feature type="compositionally biased region" description="Polar residues" evidence="9">
    <location>
        <begin position="116"/>
        <end position="142"/>
    </location>
</feature>
<keyword evidence="7" id="KW-0804">Transcription</keyword>
<protein>
    <recommendedName>
        <fullName evidence="12">Zinc finger protein 704</fullName>
    </recommendedName>
</protein>
<keyword evidence="2" id="KW-0479">Metal-binding</keyword>
<dbReference type="Proteomes" id="UP000728032">
    <property type="component" value="Unassembled WGS sequence"/>
</dbReference>
<evidence type="ECO:0000313" key="11">
    <source>
        <dbReference type="Proteomes" id="UP000728032"/>
    </source>
</evidence>
<evidence type="ECO:0000256" key="4">
    <source>
        <dbReference type="ARBA" id="ARBA00022833"/>
    </source>
</evidence>
<reference evidence="10" key="1">
    <citation type="submission" date="2020-11" db="EMBL/GenBank/DDBJ databases">
        <authorList>
            <person name="Tran Van P."/>
        </authorList>
    </citation>
    <scope>NUCLEOTIDE SEQUENCE</scope>
</reference>
<evidence type="ECO:0000256" key="1">
    <source>
        <dbReference type="ARBA" id="ARBA00004123"/>
    </source>
</evidence>
<evidence type="ECO:0000256" key="7">
    <source>
        <dbReference type="ARBA" id="ARBA00023163"/>
    </source>
</evidence>
<dbReference type="AlphaFoldDB" id="A0A7R9MG15"/>
<keyword evidence="11" id="KW-1185">Reference proteome</keyword>
<dbReference type="GO" id="GO:0003700">
    <property type="term" value="F:DNA-binding transcription factor activity"/>
    <property type="evidence" value="ECO:0007669"/>
    <property type="project" value="TreeGrafter"/>
</dbReference>
<feature type="compositionally biased region" description="Low complexity" evidence="9">
    <location>
        <begin position="93"/>
        <end position="115"/>
    </location>
</feature>
<keyword evidence="3" id="KW-0863">Zinc-finger</keyword>
<keyword evidence="4" id="KW-0862">Zinc</keyword>
<dbReference type="SMART" id="SM01366">
    <property type="entry name" value="c-clamp"/>
    <property type="match status" value="1"/>
</dbReference>
<keyword evidence="8" id="KW-0539">Nucleus</keyword>
<evidence type="ECO:0000256" key="8">
    <source>
        <dbReference type="ARBA" id="ARBA00023242"/>
    </source>
</evidence>
<dbReference type="EMBL" id="CAJPVJ010017728">
    <property type="protein sequence ID" value="CAG2176726.1"/>
    <property type="molecule type" value="Genomic_DNA"/>
</dbReference>
<organism evidence="10">
    <name type="scientific">Oppiella nova</name>
    <dbReference type="NCBI Taxonomy" id="334625"/>
    <lineage>
        <taxon>Eukaryota</taxon>
        <taxon>Metazoa</taxon>
        <taxon>Ecdysozoa</taxon>
        <taxon>Arthropoda</taxon>
        <taxon>Chelicerata</taxon>
        <taxon>Arachnida</taxon>
        <taxon>Acari</taxon>
        <taxon>Acariformes</taxon>
        <taxon>Sarcoptiformes</taxon>
        <taxon>Oribatida</taxon>
        <taxon>Brachypylina</taxon>
        <taxon>Oppioidea</taxon>
        <taxon>Oppiidae</taxon>
        <taxon>Oppiella</taxon>
    </lineage>
</organism>
<evidence type="ECO:0000256" key="9">
    <source>
        <dbReference type="SAM" id="MobiDB-lite"/>
    </source>
</evidence>
<name>A0A7R9MG15_9ACAR</name>
<proteinExistence type="predicted"/>
<dbReference type="GO" id="GO:0000978">
    <property type="term" value="F:RNA polymerase II cis-regulatory region sequence-specific DNA binding"/>
    <property type="evidence" value="ECO:0007669"/>
    <property type="project" value="TreeGrafter"/>
</dbReference>
<dbReference type="GO" id="GO:0005634">
    <property type="term" value="C:nucleus"/>
    <property type="evidence" value="ECO:0007669"/>
    <property type="project" value="UniProtKB-SubCell"/>
</dbReference>
<keyword evidence="5" id="KW-0805">Transcription regulation</keyword>
<dbReference type="InterPro" id="IPR052253">
    <property type="entry name" value="CR1/CR2-DNA-binding_regulator"/>
</dbReference>
<gene>
    <name evidence="10" type="ORF">ONB1V03_LOCUS16159</name>
</gene>
<evidence type="ECO:0000256" key="2">
    <source>
        <dbReference type="ARBA" id="ARBA00022723"/>
    </source>
</evidence>
<accession>A0A7R9MG15</accession>
<evidence type="ECO:0000256" key="3">
    <source>
        <dbReference type="ARBA" id="ARBA00022771"/>
    </source>
</evidence>
<evidence type="ECO:0000313" key="10">
    <source>
        <dbReference type="EMBL" id="CAD7659564.1"/>
    </source>
</evidence>
<dbReference type="GO" id="GO:0008270">
    <property type="term" value="F:zinc ion binding"/>
    <property type="evidence" value="ECO:0007669"/>
    <property type="project" value="UniProtKB-KW"/>
</dbReference>
<evidence type="ECO:0008006" key="12">
    <source>
        <dbReference type="Google" id="ProtNLM"/>
    </source>
</evidence>
<dbReference type="OrthoDB" id="5950721at2759"/>
<feature type="non-terminal residue" evidence="10">
    <location>
        <position position="1"/>
    </location>
</feature>
<comment type="subcellular location">
    <subcellularLocation>
        <location evidence="1">Nucleus</location>
    </subcellularLocation>
</comment>
<dbReference type="EMBL" id="OC932553">
    <property type="protein sequence ID" value="CAD7659564.1"/>
    <property type="molecule type" value="Genomic_DNA"/>
</dbReference>
<evidence type="ECO:0000256" key="6">
    <source>
        <dbReference type="ARBA" id="ARBA00023125"/>
    </source>
</evidence>
<dbReference type="PANTHER" id="PTHR13006:SF9">
    <property type="entry name" value="GLUCOSE TRANSPORTER 4 ENHANCER FACTOR, ISOFORM G"/>
    <property type="match status" value="1"/>
</dbReference>
<sequence>GRKRRPSNSEDDVMDDCMAAMVLMSLSCSPKSPRLPELIIYKCTWPGCLYQSEHCQQIEKHVRTQHLGRTDLNDESSDREEEFYYTEVGMDDNSVGSSSSNSSLSQSVPQSPSISNDGSLTGSQSPTPSPQTHIFFAPQSSSAPTFSHLEDHEYERRQQHSHVDHKLIQLNNHLNTIHMNVNNNTHMKTNNYSNHLNNNNIALKSKQKSLLSTTPINIPGMSSLSAGYRHQYATSAPPVPLQSPRVNHKYMRLNLNSNNNRVSNGTNGLTIGTTILQTAINKTSPSKRGRGESRKCRKVYGMDSRDAWCTQCKWKKACTRFTD</sequence>
<dbReference type="PANTHER" id="PTHR13006">
    <property type="entry name" value="PAPILLOMAVIRUS REGULATORY FACTOR PRF-1"/>
    <property type="match status" value="1"/>
</dbReference>
<evidence type="ECO:0000256" key="5">
    <source>
        <dbReference type="ARBA" id="ARBA00023015"/>
    </source>
</evidence>